<evidence type="ECO:0000256" key="2">
    <source>
        <dbReference type="ARBA" id="ARBA00006171"/>
    </source>
</evidence>
<dbReference type="PANTHER" id="PTHR46193">
    <property type="entry name" value="6-PHOSPHOGLUCONATE PHOSPHATASE"/>
    <property type="match status" value="1"/>
</dbReference>
<dbReference type="InterPro" id="IPR051600">
    <property type="entry name" value="Beta-PGM-like"/>
</dbReference>
<gene>
    <name evidence="5" type="ORF">B5P45_23540</name>
</gene>
<dbReference type="GO" id="GO:0046872">
    <property type="term" value="F:metal ion binding"/>
    <property type="evidence" value="ECO:0007669"/>
    <property type="project" value="UniProtKB-KW"/>
</dbReference>
<dbReference type="KEGG" id="pht:BLM14_13080"/>
<dbReference type="SUPFAM" id="SSF56784">
    <property type="entry name" value="HAD-like"/>
    <property type="match status" value="1"/>
</dbReference>
<reference evidence="6" key="1">
    <citation type="journal article" date="2017" name="Int J Environ Stud">
        <title>Does the Miocene-Pliocene relict legume Oxytropis triphylla form nitrogen-fixing nodules with a combination of bacterial strains?</title>
        <authorList>
            <person name="Safronova V."/>
            <person name="Belimov A."/>
            <person name="Sazanova A."/>
            <person name="Kuznetsova I."/>
            <person name="Popova J."/>
            <person name="Andronov E."/>
            <person name="Verkhozina A."/>
            <person name="Tikhonovich I."/>
        </authorList>
    </citation>
    <scope>NUCLEOTIDE SEQUENCE [LARGE SCALE GENOMIC DNA]</scope>
    <source>
        <strain evidence="6">Tri-38</strain>
    </source>
</reference>
<dbReference type="RefSeq" id="WP_099999787.1">
    <property type="nucleotide sequence ID" value="NZ_CP017940.1"/>
</dbReference>
<dbReference type="NCBIfam" id="TIGR01509">
    <property type="entry name" value="HAD-SF-IA-v3"/>
    <property type="match status" value="1"/>
</dbReference>
<dbReference type="CDD" id="cd07526">
    <property type="entry name" value="HAD_BPGM_like"/>
    <property type="match status" value="1"/>
</dbReference>
<dbReference type="PANTHER" id="PTHR46193:SF10">
    <property type="entry name" value="6-PHOSPHOGLUCONATE PHOSPHATASE"/>
    <property type="match status" value="1"/>
</dbReference>
<evidence type="ECO:0000313" key="5">
    <source>
        <dbReference type="EMBL" id="PIO42029.1"/>
    </source>
</evidence>
<comment type="cofactor">
    <cofactor evidence="1">
        <name>Mg(2+)</name>
        <dbReference type="ChEBI" id="CHEBI:18420"/>
    </cofactor>
</comment>
<keyword evidence="5" id="KW-0378">Hydrolase</keyword>
<dbReference type="Proteomes" id="UP000232163">
    <property type="component" value="Unassembled WGS sequence"/>
</dbReference>
<evidence type="ECO:0000256" key="3">
    <source>
        <dbReference type="ARBA" id="ARBA00022723"/>
    </source>
</evidence>
<protein>
    <submittedName>
        <fullName evidence="5">HAD family hydrolase</fullName>
    </submittedName>
</protein>
<dbReference type="AlphaFoldDB" id="A0A2N9VRB1"/>
<dbReference type="GO" id="GO:0016787">
    <property type="term" value="F:hydrolase activity"/>
    <property type="evidence" value="ECO:0007669"/>
    <property type="project" value="UniProtKB-KW"/>
</dbReference>
<dbReference type="InterPro" id="IPR036412">
    <property type="entry name" value="HAD-like_sf"/>
</dbReference>
<dbReference type="SFLD" id="SFLDS00003">
    <property type="entry name" value="Haloacid_Dehalogenase"/>
    <property type="match status" value="1"/>
</dbReference>
<dbReference type="InterPro" id="IPR023214">
    <property type="entry name" value="HAD_sf"/>
</dbReference>
<evidence type="ECO:0000313" key="6">
    <source>
        <dbReference type="Proteomes" id="UP000232163"/>
    </source>
</evidence>
<keyword evidence="6" id="KW-1185">Reference proteome</keyword>
<accession>A0A2N9VRB1</accession>
<comment type="caution">
    <text evidence="5">The sequence shown here is derived from an EMBL/GenBank/DDBJ whole genome shotgun (WGS) entry which is preliminary data.</text>
</comment>
<dbReference type="SFLD" id="SFLDG01129">
    <property type="entry name" value="C1.5:_HAD__Beta-PGM__Phosphata"/>
    <property type="match status" value="1"/>
</dbReference>
<dbReference type="Gene3D" id="3.40.50.1000">
    <property type="entry name" value="HAD superfamily/HAD-like"/>
    <property type="match status" value="1"/>
</dbReference>
<name>A0A2N9VRB1_9HYPH</name>
<evidence type="ECO:0000256" key="4">
    <source>
        <dbReference type="ARBA" id="ARBA00022842"/>
    </source>
</evidence>
<keyword evidence="4" id="KW-0460">Magnesium</keyword>
<dbReference type="EMBL" id="MZMT01000053">
    <property type="protein sequence ID" value="PIO42029.1"/>
    <property type="molecule type" value="Genomic_DNA"/>
</dbReference>
<keyword evidence="3" id="KW-0479">Metal-binding</keyword>
<organism evidence="5 6">
    <name type="scientific">Phyllobacterium zundukense</name>
    <dbReference type="NCBI Taxonomy" id="1867719"/>
    <lineage>
        <taxon>Bacteria</taxon>
        <taxon>Pseudomonadati</taxon>
        <taxon>Pseudomonadota</taxon>
        <taxon>Alphaproteobacteria</taxon>
        <taxon>Hyphomicrobiales</taxon>
        <taxon>Phyllobacteriaceae</taxon>
        <taxon>Phyllobacterium</taxon>
    </lineage>
</organism>
<dbReference type="Gene3D" id="1.10.150.240">
    <property type="entry name" value="Putative phosphatase, domain 2"/>
    <property type="match status" value="1"/>
</dbReference>
<dbReference type="InterPro" id="IPR041492">
    <property type="entry name" value="HAD_2"/>
</dbReference>
<proteinExistence type="inferred from homology"/>
<dbReference type="Pfam" id="PF13419">
    <property type="entry name" value="HAD_2"/>
    <property type="match status" value="1"/>
</dbReference>
<dbReference type="InterPro" id="IPR006439">
    <property type="entry name" value="HAD-SF_hydro_IA"/>
</dbReference>
<sequence length="228" mass="24768">MEPQLIIFDCDGVLVDSEILAAEVESQLLTQSGYPIEPEAIAERFAGLTWTDILLQVEKESGVPISASLIEESARQMDHKLRNELNVIEGAEQVIAALKYPKCIASNSISSSLKMMLEQSTLYDLFAPHIFSAREVGTQKPKPDPNVFLFAAKQFNVDPARAIVIEDSSHGVHAARTAGMRVIGFTGGAHTYPGHADKLTDAGAETVISRHRDLPAVLEAMAVWSEAV</sequence>
<dbReference type="OrthoDB" id="9797743at2"/>
<dbReference type="InterPro" id="IPR023198">
    <property type="entry name" value="PGP-like_dom2"/>
</dbReference>
<comment type="similarity">
    <text evidence="2">Belongs to the HAD-like hydrolase superfamily. CbbY/CbbZ/Gph/YieH family.</text>
</comment>
<dbReference type="SFLD" id="SFLDG01135">
    <property type="entry name" value="C1.5.6:_HAD__Beta-PGM__Phospha"/>
    <property type="match status" value="1"/>
</dbReference>
<evidence type="ECO:0000256" key="1">
    <source>
        <dbReference type="ARBA" id="ARBA00001946"/>
    </source>
</evidence>